<keyword evidence="3 8" id="KW-0813">Transport</keyword>
<dbReference type="GO" id="GO:0000287">
    <property type="term" value="F:magnesium ion binding"/>
    <property type="evidence" value="ECO:0007669"/>
    <property type="project" value="TreeGrafter"/>
</dbReference>
<dbReference type="SUPFAM" id="SSF144083">
    <property type="entry name" value="Magnesium transport protein CorA, transmembrane region"/>
    <property type="match status" value="1"/>
</dbReference>
<keyword evidence="5 8" id="KW-0812">Transmembrane</keyword>
<dbReference type="RefSeq" id="WP_014586446.1">
    <property type="nucleotide sequence ID" value="NC_017527.1"/>
</dbReference>
<evidence type="ECO:0000256" key="3">
    <source>
        <dbReference type="ARBA" id="ARBA00022448"/>
    </source>
</evidence>
<dbReference type="InterPro" id="IPR045863">
    <property type="entry name" value="CorA_TM1_TM2"/>
</dbReference>
<dbReference type="AlphaFoldDB" id="G7WLF8"/>
<dbReference type="EMBL" id="CP003117">
    <property type="protein sequence ID" value="AET64261.1"/>
    <property type="molecule type" value="Genomic_DNA"/>
</dbReference>
<evidence type="ECO:0000313" key="10">
    <source>
        <dbReference type="Proteomes" id="UP000005877"/>
    </source>
</evidence>
<dbReference type="OrthoDB" id="28779at2157"/>
<accession>G7WLF8</accession>
<keyword evidence="6 8" id="KW-1133">Transmembrane helix</keyword>
<dbReference type="Gene3D" id="1.20.58.340">
    <property type="entry name" value="Magnesium transport protein CorA, transmembrane region"/>
    <property type="match status" value="2"/>
</dbReference>
<keyword evidence="4 8" id="KW-1003">Cell membrane</keyword>
<protein>
    <recommendedName>
        <fullName evidence="8">Magnesium transport protein CorA</fullName>
    </recommendedName>
</protein>
<evidence type="ECO:0000256" key="1">
    <source>
        <dbReference type="ARBA" id="ARBA00004651"/>
    </source>
</evidence>
<reference evidence="9 10" key="1">
    <citation type="journal article" date="2012" name="PLoS ONE">
        <title>The genome characteristics and predicted function of methyl-group oxidation pathway in the obligate aceticlastic methanogens, Methanosaeta spp.</title>
        <authorList>
            <person name="Zhu J."/>
            <person name="Zheng H."/>
            <person name="Ai G."/>
            <person name="Zhang G."/>
            <person name="Liu D."/>
            <person name="Liu X."/>
            <person name="Dong X."/>
        </authorList>
    </citation>
    <scope>NUCLEOTIDE SEQUENCE [LARGE SCALE GENOMIC DNA]</scope>
    <source>
        <strain evidence="9 10">6Ac</strain>
    </source>
</reference>
<evidence type="ECO:0000256" key="4">
    <source>
        <dbReference type="ARBA" id="ARBA00022475"/>
    </source>
</evidence>
<dbReference type="Gene3D" id="3.30.460.20">
    <property type="entry name" value="CorA soluble domain-like"/>
    <property type="match status" value="1"/>
</dbReference>
<dbReference type="PANTHER" id="PTHR46494">
    <property type="entry name" value="CORA FAMILY METAL ION TRANSPORTER (EUROFUNG)"/>
    <property type="match status" value="1"/>
</dbReference>
<evidence type="ECO:0000313" key="9">
    <source>
        <dbReference type="EMBL" id="AET64261.1"/>
    </source>
</evidence>
<dbReference type="PANTHER" id="PTHR46494:SF1">
    <property type="entry name" value="CORA FAMILY METAL ION TRANSPORTER (EUROFUNG)"/>
    <property type="match status" value="1"/>
</dbReference>
<proteinExistence type="inferred from homology"/>
<evidence type="ECO:0000256" key="6">
    <source>
        <dbReference type="ARBA" id="ARBA00022989"/>
    </source>
</evidence>
<evidence type="ECO:0000256" key="2">
    <source>
        <dbReference type="ARBA" id="ARBA00009765"/>
    </source>
</evidence>
<evidence type="ECO:0000256" key="7">
    <source>
        <dbReference type="ARBA" id="ARBA00023136"/>
    </source>
</evidence>
<dbReference type="CDD" id="cd12828">
    <property type="entry name" value="TmCorA-like_1"/>
    <property type="match status" value="1"/>
</dbReference>
<feature type="transmembrane region" description="Helical" evidence="8">
    <location>
        <begin position="331"/>
        <end position="351"/>
    </location>
</feature>
<feature type="transmembrane region" description="Helical" evidence="8">
    <location>
        <begin position="299"/>
        <end position="319"/>
    </location>
</feature>
<dbReference type="GO" id="GO:0050897">
    <property type="term" value="F:cobalt ion binding"/>
    <property type="evidence" value="ECO:0007669"/>
    <property type="project" value="TreeGrafter"/>
</dbReference>
<dbReference type="InterPro" id="IPR004488">
    <property type="entry name" value="Mg/Co-transport_prot_CorA"/>
</dbReference>
<keyword evidence="7 8" id="KW-0472">Membrane</keyword>
<comment type="function">
    <text evidence="8">Mediates influx of magnesium ions.</text>
</comment>
<dbReference type="InterPro" id="IPR045861">
    <property type="entry name" value="CorA_cytoplasmic_dom"/>
</dbReference>
<dbReference type="GO" id="GO:0015087">
    <property type="term" value="F:cobalt ion transmembrane transporter activity"/>
    <property type="evidence" value="ECO:0007669"/>
    <property type="project" value="UniProtKB-UniRule"/>
</dbReference>
<keyword evidence="10" id="KW-1185">Reference proteome</keyword>
<dbReference type="GO" id="GO:0005886">
    <property type="term" value="C:plasma membrane"/>
    <property type="evidence" value="ECO:0007669"/>
    <property type="project" value="UniProtKB-SubCell"/>
</dbReference>
<keyword evidence="8" id="KW-0460">Magnesium</keyword>
<dbReference type="InterPro" id="IPR002523">
    <property type="entry name" value="MgTranspt_CorA/ZnTranspt_ZntB"/>
</dbReference>
<dbReference type="HOGENOM" id="CLU_007127_0_0_2"/>
<comment type="subcellular location">
    <subcellularLocation>
        <location evidence="1">Cell membrane</location>
        <topology evidence="1">Multi-pass membrane protein</topology>
    </subcellularLocation>
    <subcellularLocation>
        <location evidence="8">Membrane</location>
        <topology evidence="8">Multi-pass membrane protein</topology>
    </subcellularLocation>
</comment>
<dbReference type="GeneID" id="12510059"/>
<evidence type="ECO:0000256" key="5">
    <source>
        <dbReference type="ARBA" id="ARBA00022692"/>
    </source>
</evidence>
<dbReference type="SUPFAM" id="SSF143865">
    <property type="entry name" value="CorA soluble domain-like"/>
    <property type="match status" value="1"/>
</dbReference>
<dbReference type="FunFam" id="1.20.58.340:FF:000012">
    <property type="entry name" value="Magnesium transport protein CorA"/>
    <property type="match status" value="1"/>
</dbReference>
<gene>
    <name evidence="8" type="primary">corA</name>
    <name evidence="9" type="ordered locus">Mhar_0890</name>
</gene>
<dbReference type="KEGG" id="mhi:Mhar_0890"/>
<dbReference type="STRING" id="1110509.Mhar_0890"/>
<dbReference type="GO" id="GO:0015095">
    <property type="term" value="F:magnesium ion transmembrane transporter activity"/>
    <property type="evidence" value="ECO:0007669"/>
    <property type="project" value="UniProtKB-UniRule"/>
</dbReference>
<dbReference type="Pfam" id="PF01544">
    <property type="entry name" value="CorA"/>
    <property type="match status" value="1"/>
</dbReference>
<dbReference type="Proteomes" id="UP000005877">
    <property type="component" value="Chromosome"/>
</dbReference>
<comment type="similarity">
    <text evidence="2 8">Belongs to the CorA metal ion transporter (MIT) (TC 1.A.35) family.</text>
</comment>
<evidence type="ECO:0000256" key="8">
    <source>
        <dbReference type="RuleBase" id="RU362010"/>
    </source>
</evidence>
<organism evidence="9 10">
    <name type="scientific">Methanothrix harundinacea (strain 6Ac)</name>
    <name type="common">Methanosaeta harundinacea</name>
    <dbReference type="NCBI Taxonomy" id="1110509"/>
    <lineage>
        <taxon>Archaea</taxon>
        <taxon>Methanobacteriati</taxon>
        <taxon>Methanobacteriota</taxon>
        <taxon>Stenosarchaea group</taxon>
        <taxon>Methanomicrobia</taxon>
        <taxon>Methanotrichales</taxon>
        <taxon>Methanotrichaceae</taxon>
        <taxon>Methanothrix</taxon>
    </lineage>
</organism>
<keyword evidence="8" id="KW-0406">Ion transport</keyword>
<sequence length="357" mass="41338">MARGFRIRTNKVGLPPGTVVHVGEERTGPVRITVIDYDQDHLREFCPTSLDMLAEFRSSPTVTWIKVVGVHTPEVIEEIGRSFEIHPLVLEDIVHTDQRPKMEDYDDRVFIVLRLLSRVEGEGGRGEIRSEQLSLIVGRGLLISFQETDMDVFEPARDRIRKSKGKIRRLGADYLAYSLIDAVVDSYFLILEEVGEELEVLEEELLGGPTPEAAQEIHRLKRDMIFLRRSIWPLREVISRLSRGESEIFTEPTEIYLRDVYDHTVQAIEAIETFREVLSGMLEIYLSSISNRMNEVMKVLTIIATIFIPLTFVAGIYGMNFDYMPELRWQWGYPAVLLFMLISGVIMLLYFRRRRWI</sequence>
<name>G7WLF8_METH6</name>
<dbReference type="NCBIfam" id="TIGR00383">
    <property type="entry name" value="corA"/>
    <property type="match status" value="1"/>
</dbReference>
<dbReference type="PATRIC" id="fig|1110509.7.peg.992"/>